<dbReference type="PANTHER" id="PTHR40465:SF1">
    <property type="entry name" value="DUF6534 DOMAIN-CONTAINING PROTEIN"/>
    <property type="match status" value="1"/>
</dbReference>
<feature type="transmembrane region" description="Helical" evidence="2">
    <location>
        <begin position="42"/>
        <end position="67"/>
    </location>
</feature>
<dbReference type="OrthoDB" id="2754041at2759"/>
<proteinExistence type="predicted"/>
<organism evidence="4">
    <name type="scientific">Dichomitus squalens</name>
    <dbReference type="NCBI Taxonomy" id="114155"/>
    <lineage>
        <taxon>Eukaryota</taxon>
        <taxon>Fungi</taxon>
        <taxon>Dikarya</taxon>
        <taxon>Basidiomycota</taxon>
        <taxon>Agaricomycotina</taxon>
        <taxon>Agaricomycetes</taxon>
        <taxon>Polyporales</taxon>
        <taxon>Polyporaceae</taxon>
        <taxon>Dichomitus</taxon>
    </lineage>
</organism>
<keyword evidence="2" id="KW-0472">Membrane</keyword>
<feature type="transmembrane region" description="Helical" evidence="2">
    <location>
        <begin position="158"/>
        <end position="179"/>
    </location>
</feature>
<sequence>MSDVDLNQGLVLSALGITGALFGFATSQFVYYIQNYWRRDRLLLRIVVPLVWGLDLFHLVLYAYTIFQVIVFARSNTASGLVLPWTGNAQILVNACLVAAVQVFYLHRIWGLSRQLILVIVLGIVSAANLGLGITLMAQTLIIVSVAGLPTLSKFDVALSSVTAASDIFITITLVALLLMSRRKGSRNNRLINRLMFYPINTGFLTSLCAILSLIMITTKKGTNFYVFFYYIGTRLYTICMIASLNARESLRNDMADAAGIHSIPAIRTHPQHTTSRLAGLRKYSFFATQPSSRSGSESHSGDAPAVLGAQTAPGGKARGLGEGHSADDLRRVHAFSLLPKS</sequence>
<keyword evidence="2" id="KW-0812">Transmembrane</keyword>
<dbReference type="AlphaFoldDB" id="A0A4Q9MZH3"/>
<feature type="region of interest" description="Disordered" evidence="1">
    <location>
        <begin position="290"/>
        <end position="326"/>
    </location>
</feature>
<evidence type="ECO:0000259" key="3">
    <source>
        <dbReference type="Pfam" id="PF20152"/>
    </source>
</evidence>
<dbReference type="PANTHER" id="PTHR40465">
    <property type="entry name" value="CHROMOSOME 1, WHOLE GENOME SHOTGUN SEQUENCE"/>
    <property type="match status" value="1"/>
</dbReference>
<name>A0A4Q9MZH3_9APHY</name>
<evidence type="ECO:0000256" key="2">
    <source>
        <dbReference type="SAM" id="Phobius"/>
    </source>
</evidence>
<reference evidence="4" key="1">
    <citation type="submission" date="2019-01" db="EMBL/GenBank/DDBJ databases">
        <title>Draft genome sequences of three monokaryotic isolates of the white-rot basidiomycete fungus Dichomitus squalens.</title>
        <authorList>
            <consortium name="DOE Joint Genome Institute"/>
            <person name="Lopez S.C."/>
            <person name="Andreopoulos B."/>
            <person name="Pangilinan J."/>
            <person name="Lipzen A."/>
            <person name="Riley R."/>
            <person name="Ahrendt S."/>
            <person name="Ng V."/>
            <person name="Barry K."/>
            <person name="Daum C."/>
            <person name="Grigoriev I.V."/>
            <person name="Hilden K.S."/>
            <person name="Makela M.R."/>
            <person name="de Vries R.P."/>
        </authorList>
    </citation>
    <scope>NUCLEOTIDE SEQUENCE [LARGE SCALE GENOMIC DNA]</scope>
    <source>
        <strain evidence="4">OM18370.1</strain>
    </source>
</reference>
<feature type="transmembrane region" description="Helical" evidence="2">
    <location>
        <begin position="225"/>
        <end position="245"/>
    </location>
</feature>
<evidence type="ECO:0000256" key="1">
    <source>
        <dbReference type="SAM" id="MobiDB-lite"/>
    </source>
</evidence>
<dbReference type="Proteomes" id="UP000292957">
    <property type="component" value="Unassembled WGS sequence"/>
</dbReference>
<keyword evidence="2" id="KW-1133">Transmembrane helix</keyword>
<protein>
    <recommendedName>
        <fullName evidence="3">DUF6534 domain-containing protein</fullName>
    </recommendedName>
</protein>
<feature type="transmembrane region" description="Helical" evidence="2">
    <location>
        <begin position="87"/>
        <end position="106"/>
    </location>
</feature>
<feature type="transmembrane region" description="Helical" evidence="2">
    <location>
        <begin position="118"/>
        <end position="146"/>
    </location>
</feature>
<accession>A0A4Q9MZH3</accession>
<dbReference type="EMBL" id="ML143391">
    <property type="protein sequence ID" value="TBU33539.1"/>
    <property type="molecule type" value="Genomic_DNA"/>
</dbReference>
<gene>
    <name evidence="4" type="ORF">BD311DRAFT_803119</name>
</gene>
<dbReference type="InterPro" id="IPR045339">
    <property type="entry name" value="DUF6534"/>
</dbReference>
<feature type="transmembrane region" description="Helical" evidence="2">
    <location>
        <begin position="12"/>
        <end position="33"/>
    </location>
</feature>
<dbReference type="Pfam" id="PF20152">
    <property type="entry name" value="DUF6534"/>
    <property type="match status" value="1"/>
</dbReference>
<evidence type="ECO:0000313" key="4">
    <source>
        <dbReference type="EMBL" id="TBU33539.1"/>
    </source>
</evidence>
<feature type="transmembrane region" description="Helical" evidence="2">
    <location>
        <begin position="200"/>
        <end position="219"/>
    </location>
</feature>
<feature type="domain" description="DUF6534" evidence="3">
    <location>
        <begin position="164"/>
        <end position="250"/>
    </location>
</feature>